<evidence type="ECO:0000313" key="2">
    <source>
        <dbReference type="Proteomes" id="UP000046680"/>
    </source>
</evidence>
<dbReference type="Proteomes" id="UP000046680">
    <property type="component" value="Unassembled WGS sequence"/>
</dbReference>
<organism evidence="1 2">
    <name type="scientific">Mycobacterium tuberculosis</name>
    <dbReference type="NCBI Taxonomy" id="1773"/>
    <lineage>
        <taxon>Bacteria</taxon>
        <taxon>Bacillati</taxon>
        <taxon>Actinomycetota</taxon>
        <taxon>Actinomycetes</taxon>
        <taxon>Mycobacteriales</taxon>
        <taxon>Mycobacteriaceae</taxon>
        <taxon>Mycobacterium</taxon>
        <taxon>Mycobacterium tuberculosis complex</taxon>
    </lineage>
</organism>
<gene>
    <name evidence="1" type="ORF">ERS007657_04158</name>
</gene>
<proteinExistence type="predicted"/>
<name>A0A654U7A2_MYCTX</name>
<sequence length="54" mass="5840">MSACRVNAGRSRVPVWHNVTVAFSERRVSNSPSGRPTVTPRPITTTCAPAIEMS</sequence>
<evidence type="ECO:0000313" key="1">
    <source>
        <dbReference type="EMBL" id="CFS12875.1"/>
    </source>
</evidence>
<reference evidence="1 2" key="1">
    <citation type="submission" date="2015-03" db="EMBL/GenBank/DDBJ databases">
        <authorList>
            <consortium name="Pathogen Informatics"/>
        </authorList>
    </citation>
    <scope>NUCLEOTIDE SEQUENCE [LARGE SCALE GENOMIC DNA]</scope>
    <source>
        <strain evidence="1 2">C09601061</strain>
    </source>
</reference>
<dbReference type="AlphaFoldDB" id="A0A654U7A2"/>
<protein>
    <submittedName>
        <fullName evidence="1">Uncharacterized protein</fullName>
    </submittedName>
</protein>
<dbReference type="EMBL" id="CGCX01002515">
    <property type="protein sequence ID" value="CFS12875.1"/>
    <property type="molecule type" value="Genomic_DNA"/>
</dbReference>
<accession>A0A654U7A2</accession>